<evidence type="ECO:0000256" key="3">
    <source>
        <dbReference type="ARBA" id="ARBA00022837"/>
    </source>
</evidence>
<evidence type="ECO:0000259" key="4">
    <source>
        <dbReference type="PROSITE" id="PS50222"/>
    </source>
</evidence>
<keyword evidence="2" id="KW-0677">Repeat</keyword>
<name>A0A5J4TS30_9EUKA</name>
<evidence type="ECO:0000256" key="1">
    <source>
        <dbReference type="ARBA" id="ARBA00022723"/>
    </source>
</evidence>
<accession>A0A5J4TS30</accession>
<evidence type="ECO:0000256" key="2">
    <source>
        <dbReference type="ARBA" id="ARBA00022737"/>
    </source>
</evidence>
<dbReference type="Proteomes" id="UP000324800">
    <property type="component" value="Unassembled WGS sequence"/>
</dbReference>
<protein>
    <recommendedName>
        <fullName evidence="4">EF-hand domain-containing protein</fullName>
    </recommendedName>
</protein>
<dbReference type="PROSITE" id="PS50222">
    <property type="entry name" value="EF_HAND_2"/>
    <property type="match status" value="1"/>
</dbReference>
<feature type="non-terminal residue" evidence="5">
    <location>
        <position position="1"/>
    </location>
</feature>
<comment type="caution">
    <text evidence="5">The sequence shown here is derived from an EMBL/GenBank/DDBJ whole genome shotgun (WGS) entry which is preliminary data.</text>
</comment>
<evidence type="ECO:0000313" key="6">
    <source>
        <dbReference type="Proteomes" id="UP000324800"/>
    </source>
</evidence>
<evidence type="ECO:0000313" key="5">
    <source>
        <dbReference type="EMBL" id="KAA6361058.1"/>
    </source>
</evidence>
<dbReference type="Gene3D" id="1.10.238.10">
    <property type="entry name" value="EF-hand"/>
    <property type="match status" value="2"/>
</dbReference>
<dbReference type="InterPro" id="IPR002048">
    <property type="entry name" value="EF_hand_dom"/>
</dbReference>
<dbReference type="GO" id="GO:0005509">
    <property type="term" value="F:calcium ion binding"/>
    <property type="evidence" value="ECO:0007669"/>
    <property type="project" value="InterPro"/>
</dbReference>
<dbReference type="OrthoDB" id="444540at2759"/>
<dbReference type="EMBL" id="SNRW01026076">
    <property type="protein sequence ID" value="KAA6361058.1"/>
    <property type="molecule type" value="Genomic_DNA"/>
</dbReference>
<dbReference type="PANTHER" id="PTHR34524:SF6">
    <property type="entry name" value="CALCYPHOSINE LIKE"/>
    <property type="match status" value="1"/>
</dbReference>
<dbReference type="PANTHER" id="PTHR34524">
    <property type="entry name" value="CALCYPHOSIN"/>
    <property type="match status" value="1"/>
</dbReference>
<dbReference type="PROSITE" id="PS00018">
    <property type="entry name" value="EF_HAND_1"/>
    <property type="match status" value="1"/>
</dbReference>
<keyword evidence="1" id="KW-0479">Metal-binding</keyword>
<feature type="domain" description="EF-hand" evidence="4">
    <location>
        <begin position="83"/>
        <end position="118"/>
    </location>
</feature>
<dbReference type="InterPro" id="IPR051581">
    <property type="entry name" value="Ca-bind"/>
</dbReference>
<dbReference type="SUPFAM" id="SSF47473">
    <property type="entry name" value="EF-hand"/>
    <property type="match status" value="1"/>
</dbReference>
<gene>
    <name evidence="5" type="ORF">EZS28_043415</name>
</gene>
<dbReference type="AlphaFoldDB" id="A0A5J4TS30"/>
<keyword evidence="3" id="KW-0106">Calcium</keyword>
<reference evidence="5 6" key="1">
    <citation type="submission" date="2019-03" db="EMBL/GenBank/DDBJ databases">
        <title>Single cell metagenomics reveals metabolic interactions within the superorganism composed of flagellate Streblomastix strix and complex community of Bacteroidetes bacteria on its surface.</title>
        <authorList>
            <person name="Treitli S.C."/>
            <person name="Kolisko M."/>
            <person name="Husnik F."/>
            <person name="Keeling P."/>
            <person name="Hampl V."/>
        </authorList>
    </citation>
    <scope>NUCLEOTIDE SEQUENCE [LARGE SCALE GENOMIC DNA]</scope>
    <source>
        <strain evidence="5">ST1C</strain>
    </source>
</reference>
<dbReference type="InterPro" id="IPR011992">
    <property type="entry name" value="EF-hand-dom_pair"/>
</dbReference>
<sequence>QLNEFVIGMKAIFGNLMQDNEYAAVFHYVDEHDGKLSDSVGQDQKIGNLPQQEQRNQEIDRSRTDIVDYRAFLIDLSGPLSSYRRDVIIRSFKIADSDNDGIITFDDIKQCYVPQQVTGALSATASIRDLRRPGTSSQANRNYGGRVTFDRFGDNGSVNSSLNSSYNSIGSNNQSGGSSDGLKKFLANFNENTQQVSMDQFVEFYAMVSAGVPEDPHFQLLMYSSWRKQRARKKRDEF</sequence>
<proteinExistence type="predicted"/>
<dbReference type="InterPro" id="IPR018247">
    <property type="entry name" value="EF_Hand_1_Ca_BS"/>
</dbReference>
<organism evidence="5 6">
    <name type="scientific">Streblomastix strix</name>
    <dbReference type="NCBI Taxonomy" id="222440"/>
    <lineage>
        <taxon>Eukaryota</taxon>
        <taxon>Metamonada</taxon>
        <taxon>Preaxostyla</taxon>
        <taxon>Oxymonadida</taxon>
        <taxon>Streblomastigidae</taxon>
        <taxon>Streblomastix</taxon>
    </lineage>
</organism>